<keyword evidence="1" id="KW-0175">Coiled coil</keyword>
<feature type="non-terminal residue" evidence="3">
    <location>
        <position position="960"/>
    </location>
</feature>
<dbReference type="Proteomes" id="UP000678393">
    <property type="component" value="Unassembled WGS sequence"/>
</dbReference>
<reference evidence="3" key="1">
    <citation type="submission" date="2021-04" db="EMBL/GenBank/DDBJ databases">
        <authorList>
            <consortium name="Molecular Ecology Group"/>
        </authorList>
    </citation>
    <scope>NUCLEOTIDE SEQUENCE</scope>
</reference>
<dbReference type="AlphaFoldDB" id="A0A8S4A3L0"/>
<gene>
    <name evidence="3" type="ORF">CUNI_LOCUS20163</name>
</gene>
<protein>
    <submittedName>
        <fullName evidence="3">Uncharacterized protein</fullName>
    </submittedName>
</protein>
<organism evidence="3 4">
    <name type="scientific">Candidula unifasciata</name>
    <dbReference type="NCBI Taxonomy" id="100452"/>
    <lineage>
        <taxon>Eukaryota</taxon>
        <taxon>Metazoa</taxon>
        <taxon>Spiralia</taxon>
        <taxon>Lophotrochozoa</taxon>
        <taxon>Mollusca</taxon>
        <taxon>Gastropoda</taxon>
        <taxon>Heterobranchia</taxon>
        <taxon>Euthyneura</taxon>
        <taxon>Panpulmonata</taxon>
        <taxon>Eupulmonata</taxon>
        <taxon>Stylommatophora</taxon>
        <taxon>Helicina</taxon>
        <taxon>Helicoidea</taxon>
        <taxon>Geomitridae</taxon>
        <taxon>Candidula</taxon>
    </lineage>
</organism>
<dbReference type="InterPro" id="IPR052145">
    <property type="entry name" value="Mediator/Homeobox_domain"/>
</dbReference>
<feature type="compositionally biased region" description="Polar residues" evidence="2">
    <location>
        <begin position="311"/>
        <end position="320"/>
    </location>
</feature>
<sequence length="960" mass="106694">MDIVSLDDPVVPDASIRENVNISYENEALELQTGDEIIHGYKITCSQSSIEYDKSGDSKRRGTRPRSKSFLEEPLRSQAALFMQRKPGSKGPSSTYGSHGDGICLWPSWDINKGCKSQVSVLFTIDNDAGGVTQKLFDSNVTFADLVRVYTTQENNAQSCRVQLGNTLLSTVHASTLVSNYLNTYRSYLDYLRKTCGRGDSHEQLSSPRAPPKSVPLFLPLAGMTSVFSDDSKEDPEFVELLKKTTTESIRKLWPHSNRHYIRASTVTDTSENKDTEAVPEIDNNKTDSGRSEAFTDTSQQQFEDSHEGDSSQYSNDEGQISNSDRLKLFKYSYMCDNHLSPQEDSNISTNNPNYTMKFSSDSVLIGDGDSANVQSLNSAPVQKGLLEAVNDTQASMDNLYKNTSSGPLVMHSNTSGLSSWSSLGQQKCGGESNGQQGRPSTLDTLLQHQQKLAQQQQLQRQMMQHQQHLQQQRQQQQQQQQQQLLLQQYQQQEQQRQQSEQFSTAKSYSFQSSADPTKSWLHAVGDGSGLTSYRPCVSASSQSTSLYKAEPSVSHQAGLDSYGNNYQMNTDYFVSNSGQCLPTRALHLDAATNCFSETPAHTRTLKASYACLDPSNPMTLSVDPLQDYNNESDLFVNHRDMSLYDRQSFSNLPSTFGSSFDERATCPESNRMWAKIPRPVTSFNDNDTSGKSLEERLRRAYAKSRISQFAQQEQWNDASRLSIQRPIVKVNTVSEMNEDNQPYQFQRGLLDPGCRRTPSSTTNCVSTQERWNRLVCSESLDTNGNDCVAPNSSGLGDEKAIAYVPMQTSTAADANPSLSRLFQWKQDTPPCNKSSFFPASRSPGDMSSLSPNDNVVHSLLSGLQLDRDFSWNASSISSQLSSSHPVQNSLFQCNDVHGHDSDASQCKLSDCNKLSADQRRQLANNNNAAAAVVVLTRAQNDQVNDSSMYYDSGEAKHNT</sequence>
<dbReference type="EMBL" id="CAJHNH020007379">
    <property type="protein sequence ID" value="CAG5134605.1"/>
    <property type="molecule type" value="Genomic_DNA"/>
</dbReference>
<feature type="region of interest" description="Disordered" evidence="2">
    <location>
        <begin position="421"/>
        <end position="441"/>
    </location>
</feature>
<proteinExistence type="predicted"/>
<comment type="caution">
    <text evidence="3">The sequence shown here is derived from an EMBL/GenBank/DDBJ whole genome shotgun (WGS) entry which is preliminary data.</text>
</comment>
<evidence type="ECO:0000256" key="2">
    <source>
        <dbReference type="SAM" id="MobiDB-lite"/>
    </source>
</evidence>
<keyword evidence="4" id="KW-1185">Reference proteome</keyword>
<evidence type="ECO:0000256" key="1">
    <source>
        <dbReference type="SAM" id="Coils"/>
    </source>
</evidence>
<evidence type="ECO:0000313" key="4">
    <source>
        <dbReference type="Proteomes" id="UP000678393"/>
    </source>
</evidence>
<dbReference type="PANTHER" id="PTHR24330:SF19">
    <property type="entry name" value="MEDIATOR OF RNA POLYMERASE II TRANSCRIPTION SUBUNIT 29"/>
    <property type="match status" value="1"/>
</dbReference>
<accession>A0A8S4A3L0</accession>
<evidence type="ECO:0000313" key="3">
    <source>
        <dbReference type="EMBL" id="CAG5134605.1"/>
    </source>
</evidence>
<name>A0A8S4A3L0_9EUPU</name>
<dbReference type="PANTHER" id="PTHR24330">
    <property type="entry name" value="HOMEOBOX PROTEIN BARH-LIKE"/>
    <property type="match status" value="1"/>
</dbReference>
<feature type="compositionally biased region" description="Basic and acidic residues" evidence="2">
    <location>
        <begin position="271"/>
        <end position="291"/>
    </location>
</feature>
<dbReference type="SUPFAM" id="SSF81995">
    <property type="entry name" value="beta-sandwich domain of Sec23/24"/>
    <property type="match status" value="1"/>
</dbReference>
<dbReference type="OrthoDB" id="6089439at2759"/>
<feature type="region of interest" description="Disordered" evidence="2">
    <location>
        <begin position="265"/>
        <end position="320"/>
    </location>
</feature>
<feature type="coiled-coil region" evidence="1">
    <location>
        <begin position="456"/>
        <end position="496"/>
    </location>
</feature>